<accession>A0A377BA03</accession>
<reference evidence="1 2" key="1">
    <citation type="submission" date="2018-06" db="EMBL/GenBank/DDBJ databases">
        <authorList>
            <consortium name="Pathogen Informatics"/>
            <person name="Doyle S."/>
        </authorList>
    </citation>
    <scope>NUCLEOTIDE SEQUENCE [LARGE SCALE GENOMIC DNA]</scope>
    <source>
        <strain evidence="1 2">NCTC9962</strain>
    </source>
</reference>
<sequence length="30" mass="3299">MTQGINLKDSIVLNTMSMFGAPFGILLPCW</sequence>
<dbReference type="EMBL" id="UGED01000009">
    <property type="protein sequence ID" value="STL56265.1"/>
    <property type="molecule type" value="Genomic_DNA"/>
</dbReference>
<dbReference type="Proteomes" id="UP000254052">
    <property type="component" value="Unassembled WGS sequence"/>
</dbReference>
<name>A0A377BA03_ECOLX</name>
<evidence type="ECO:0000313" key="1">
    <source>
        <dbReference type="EMBL" id="STL56265.1"/>
    </source>
</evidence>
<dbReference type="AlphaFoldDB" id="A0A377BA03"/>
<gene>
    <name evidence="1" type="primary">ydjK_1</name>
    <name evidence="1" type="ORF">NCTC9962_04684</name>
</gene>
<evidence type="ECO:0000313" key="2">
    <source>
        <dbReference type="Proteomes" id="UP000254052"/>
    </source>
</evidence>
<protein>
    <submittedName>
        <fullName evidence="1">Major facilitator family transporter</fullName>
    </submittedName>
</protein>
<organism evidence="1 2">
    <name type="scientific">Escherichia coli</name>
    <dbReference type="NCBI Taxonomy" id="562"/>
    <lineage>
        <taxon>Bacteria</taxon>
        <taxon>Pseudomonadati</taxon>
        <taxon>Pseudomonadota</taxon>
        <taxon>Gammaproteobacteria</taxon>
        <taxon>Enterobacterales</taxon>
        <taxon>Enterobacteriaceae</taxon>
        <taxon>Escherichia</taxon>
    </lineage>
</organism>
<proteinExistence type="predicted"/>